<reference evidence="1" key="1">
    <citation type="journal article" date="2023" name="PhytoFront">
        <title>Draft Genome Resources of Seven Strains of Tilletia horrida, Causal Agent of Kernel Smut of Rice.</title>
        <authorList>
            <person name="Khanal S."/>
            <person name="Antony Babu S."/>
            <person name="Zhou X.G."/>
        </authorList>
    </citation>
    <scope>NUCLEOTIDE SEQUENCE</scope>
    <source>
        <strain evidence="1">TX3</strain>
    </source>
</reference>
<organism evidence="1 2">
    <name type="scientific">Tilletia horrida</name>
    <dbReference type="NCBI Taxonomy" id="155126"/>
    <lineage>
        <taxon>Eukaryota</taxon>
        <taxon>Fungi</taxon>
        <taxon>Dikarya</taxon>
        <taxon>Basidiomycota</taxon>
        <taxon>Ustilaginomycotina</taxon>
        <taxon>Exobasidiomycetes</taxon>
        <taxon>Tilletiales</taxon>
        <taxon>Tilletiaceae</taxon>
        <taxon>Tilletia</taxon>
    </lineage>
</organism>
<accession>A0AAN6G347</accession>
<dbReference type="Proteomes" id="UP001176521">
    <property type="component" value="Unassembled WGS sequence"/>
</dbReference>
<dbReference type="EMBL" id="JAPDMQ010001352">
    <property type="protein sequence ID" value="KAK0518267.1"/>
    <property type="molecule type" value="Genomic_DNA"/>
</dbReference>
<comment type="caution">
    <text evidence="1">The sequence shown here is derived from an EMBL/GenBank/DDBJ whole genome shotgun (WGS) entry which is preliminary data.</text>
</comment>
<evidence type="ECO:0000313" key="2">
    <source>
        <dbReference type="Proteomes" id="UP001176521"/>
    </source>
</evidence>
<name>A0AAN6G347_9BASI</name>
<sequence>MSNYAHKDVASRMPHLLAAVKVESGPTTFQRANSVARLTELFAKSPDIAPDAVQVLDIVLLSPQELRALFVEGKGMGGWPKIIAELDTQRPFEET</sequence>
<proteinExistence type="predicted"/>
<dbReference type="AlphaFoldDB" id="A0AAN6G347"/>
<evidence type="ECO:0000313" key="1">
    <source>
        <dbReference type="EMBL" id="KAK0518267.1"/>
    </source>
</evidence>
<gene>
    <name evidence="1" type="ORF">OC842_007842</name>
</gene>
<protein>
    <submittedName>
        <fullName evidence="1">Uncharacterized protein</fullName>
    </submittedName>
</protein>
<keyword evidence="2" id="KW-1185">Reference proteome</keyword>